<proteinExistence type="predicted"/>
<dbReference type="EMBL" id="KN880561">
    <property type="protein sequence ID" value="KIY66232.1"/>
    <property type="molecule type" value="Genomic_DNA"/>
</dbReference>
<dbReference type="OrthoDB" id="9974981at2759"/>
<dbReference type="InterPro" id="IPR050608">
    <property type="entry name" value="NmrA-type/Isoflavone_red_sf"/>
</dbReference>
<dbReference type="STRING" id="1314674.A0A0D7B6X5"/>
<dbReference type="Proteomes" id="UP000054007">
    <property type="component" value="Unassembled WGS sequence"/>
</dbReference>
<evidence type="ECO:0000313" key="3">
    <source>
        <dbReference type="Proteomes" id="UP000054007"/>
    </source>
</evidence>
<dbReference type="PANTHER" id="PTHR43349">
    <property type="entry name" value="PINORESINOL REDUCTASE-RELATED"/>
    <property type="match status" value="1"/>
</dbReference>
<keyword evidence="3" id="KW-1185">Reference proteome</keyword>
<evidence type="ECO:0000259" key="1">
    <source>
        <dbReference type="Pfam" id="PF05368"/>
    </source>
</evidence>
<dbReference type="Gene3D" id="3.90.25.10">
    <property type="entry name" value="UDP-galactose 4-epimerase, domain 1"/>
    <property type="match status" value="1"/>
</dbReference>
<dbReference type="InterPro" id="IPR036291">
    <property type="entry name" value="NAD(P)-bd_dom_sf"/>
</dbReference>
<feature type="domain" description="NmrA-like" evidence="1">
    <location>
        <begin position="5"/>
        <end position="252"/>
    </location>
</feature>
<reference evidence="2 3" key="1">
    <citation type="journal article" date="2015" name="Fungal Genet. Biol.">
        <title>Evolution of novel wood decay mechanisms in Agaricales revealed by the genome sequences of Fistulina hepatica and Cylindrobasidium torrendii.</title>
        <authorList>
            <person name="Floudas D."/>
            <person name="Held B.W."/>
            <person name="Riley R."/>
            <person name="Nagy L.G."/>
            <person name="Koehler G."/>
            <person name="Ransdell A.S."/>
            <person name="Younus H."/>
            <person name="Chow J."/>
            <person name="Chiniquy J."/>
            <person name="Lipzen A."/>
            <person name="Tritt A."/>
            <person name="Sun H."/>
            <person name="Haridas S."/>
            <person name="LaButti K."/>
            <person name="Ohm R.A."/>
            <person name="Kues U."/>
            <person name="Blanchette R.A."/>
            <person name="Grigoriev I.V."/>
            <person name="Minto R.E."/>
            <person name="Hibbett D.S."/>
        </authorList>
    </citation>
    <scope>NUCLEOTIDE SEQUENCE [LARGE SCALE GENOMIC DNA]</scope>
    <source>
        <strain evidence="2 3">FP15055 ss-10</strain>
    </source>
</reference>
<name>A0A0D7B6X5_9AGAR</name>
<sequence length="307" mass="34176">MSSTKPLVLVVGATGYTGKVVTKALLDSGEYRVAILVREKSQQKPAVQEYKAAGAEVRIGDITQTEEELVQHLAGVNIIISLVLALIDQKPLFRAAKKVSTITRVVPSDFGPHGTRGVTYMQDIKLDVREFIKELGLPYTFIEVGWWIVNMFPYAHAIPESLLAQKNYVGDQQTKQIISTFSTIGSLTPKVVNDPRTLNQTVLIHDGEMTTAEGYELGSKITGEDFSDYKRIPDETVLEDTKSDNIMVKIYAEYRNSLYIRGDNVLSKAFAQGVLDARALYPDAPVIDRTAEAKEFYAHPHIAEYDF</sequence>
<accession>A0A0D7B6X5</accession>
<dbReference type="PANTHER" id="PTHR43349:SF93">
    <property type="entry name" value="ISOFLAVONE REDUCTASE HOMOLOG P3-RELATED"/>
    <property type="match status" value="1"/>
</dbReference>
<dbReference type="SUPFAM" id="SSF51735">
    <property type="entry name" value="NAD(P)-binding Rossmann-fold domains"/>
    <property type="match status" value="1"/>
</dbReference>
<organism evidence="2 3">
    <name type="scientific">Cylindrobasidium torrendii FP15055 ss-10</name>
    <dbReference type="NCBI Taxonomy" id="1314674"/>
    <lineage>
        <taxon>Eukaryota</taxon>
        <taxon>Fungi</taxon>
        <taxon>Dikarya</taxon>
        <taxon>Basidiomycota</taxon>
        <taxon>Agaricomycotina</taxon>
        <taxon>Agaricomycetes</taxon>
        <taxon>Agaricomycetidae</taxon>
        <taxon>Agaricales</taxon>
        <taxon>Marasmiineae</taxon>
        <taxon>Physalacriaceae</taxon>
        <taxon>Cylindrobasidium</taxon>
    </lineage>
</organism>
<dbReference type="Pfam" id="PF05368">
    <property type="entry name" value="NmrA"/>
    <property type="match status" value="1"/>
</dbReference>
<dbReference type="AlphaFoldDB" id="A0A0D7B6X5"/>
<dbReference type="InterPro" id="IPR008030">
    <property type="entry name" value="NmrA-like"/>
</dbReference>
<dbReference type="Gene3D" id="3.40.50.720">
    <property type="entry name" value="NAD(P)-binding Rossmann-like Domain"/>
    <property type="match status" value="1"/>
</dbReference>
<gene>
    <name evidence="2" type="ORF">CYLTODRAFT_378087</name>
</gene>
<evidence type="ECO:0000313" key="2">
    <source>
        <dbReference type="EMBL" id="KIY66232.1"/>
    </source>
</evidence>
<protein>
    <submittedName>
        <fullName evidence="2">NAD(P)-binding protein</fullName>
    </submittedName>
</protein>